<organism evidence="19 20">
    <name type="scientific">Mus spicilegus</name>
    <name type="common">Mound-building mouse</name>
    <dbReference type="NCBI Taxonomy" id="10103"/>
    <lineage>
        <taxon>Eukaryota</taxon>
        <taxon>Metazoa</taxon>
        <taxon>Chordata</taxon>
        <taxon>Craniata</taxon>
        <taxon>Vertebrata</taxon>
        <taxon>Euteleostomi</taxon>
        <taxon>Mammalia</taxon>
        <taxon>Eutheria</taxon>
        <taxon>Euarchontoglires</taxon>
        <taxon>Glires</taxon>
        <taxon>Rodentia</taxon>
        <taxon>Myomorpha</taxon>
        <taxon>Muroidea</taxon>
        <taxon>Muridae</taxon>
        <taxon>Murinae</taxon>
        <taxon>Mus</taxon>
        <taxon>Mus</taxon>
    </lineage>
</organism>
<protein>
    <recommendedName>
        <fullName evidence="3">SPARC</fullName>
    </recommendedName>
    <alternativeName>
        <fullName evidence="15">Osteonectin</fullName>
    </alternativeName>
    <alternativeName>
        <fullName evidence="14">Secreted protein acidic and rich in cysteine</fullName>
    </alternativeName>
</protein>
<evidence type="ECO:0000256" key="1">
    <source>
        <dbReference type="ARBA" id="ARBA00004302"/>
    </source>
</evidence>
<dbReference type="GO" id="GO:0001937">
    <property type="term" value="P:negative regulation of endothelial cell proliferation"/>
    <property type="evidence" value="ECO:0007669"/>
    <property type="project" value="Ensembl"/>
</dbReference>
<dbReference type="InterPro" id="IPR036058">
    <property type="entry name" value="Kazal_dom_sf"/>
</dbReference>
<dbReference type="AlphaFoldDB" id="A0A8C6GR67"/>
<evidence type="ECO:0000256" key="6">
    <source>
        <dbReference type="ARBA" id="ARBA00022723"/>
    </source>
</evidence>
<feature type="region of interest" description="Disordered" evidence="17">
    <location>
        <begin position="1"/>
        <end position="23"/>
    </location>
</feature>
<keyword evidence="11 16" id="KW-1015">Disulfide bond</keyword>
<dbReference type="InterPro" id="IPR011992">
    <property type="entry name" value="EF-hand-dom_pair"/>
</dbReference>
<name>A0A8C6GR67_MUSSI</name>
<sequence>MRQVGPGCLGSTQPTTRQGREKEKTVLVLGRRGRQARGRRRQRRRRAFEWRRRVRQTLPRAPRGFLLLASKPLHIPAALQTARTLLPPACLPVPRVPSIMRAWIFFLLCLAGRALAAPQQTEVAEEIVEEETVVEETGVPVGANPVQVEMGEFEDGAEETVEEVVADNPCQNHHCKHGKVCELDESNTPMCVCQDPTSCPAPIGEFEKVCSNDNKTFDSSCHFFATKCTLEGTKKGHKLHLDYIGPCKYIAPCLDSELTEFPLRMRDWLKNVLVTLYERDEGNNLLTEKQKLRVKKIHENEKRLEAGDHPVELLAQDFEKNYNMYIFPVHWQFGQLDQHPIDGYLSHTELAPLRAPLIPMEHCTTRFFETCDLDNDKYIALEEWAGCFGIKERECLGLRKGRSVLEGWDVVPSPPVALPAVCLSCLSPLPI</sequence>
<dbReference type="Ensembl" id="ENSMSIT00000012784.1">
    <property type="protein sequence ID" value="ENSMSIP00000010088.1"/>
    <property type="gene ID" value="ENSMSIG00000008765.1"/>
</dbReference>
<evidence type="ECO:0000256" key="3">
    <source>
        <dbReference type="ARBA" id="ARBA00019049"/>
    </source>
</evidence>
<dbReference type="GO" id="GO:0031092">
    <property type="term" value="C:platelet alpha granule membrane"/>
    <property type="evidence" value="ECO:0007669"/>
    <property type="project" value="Ensembl"/>
</dbReference>
<dbReference type="Pfam" id="PF09289">
    <property type="entry name" value="FOLN"/>
    <property type="match status" value="1"/>
</dbReference>
<keyword evidence="20" id="KW-1185">Reference proteome</keyword>
<keyword evidence="7" id="KW-0732">Signal</keyword>
<dbReference type="Proteomes" id="UP000694415">
    <property type="component" value="Unplaced"/>
</dbReference>
<keyword evidence="6" id="KW-0479">Metal-binding</keyword>
<keyword evidence="4" id="KW-0964">Secreted</keyword>
<comment type="subcellular location">
    <subcellularLocation>
        <location evidence="1">Secreted</location>
        <location evidence="1">Extracellular space</location>
        <location evidence="1">Extracellular matrix</location>
        <location evidence="1">Basement membrane</location>
    </subcellularLocation>
</comment>
<dbReference type="PROSITE" id="PS00612">
    <property type="entry name" value="OSTEONECTIN_1"/>
    <property type="match status" value="1"/>
</dbReference>
<evidence type="ECO:0000256" key="2">
    <source>
        <dbReference type="ARBA" id="ARBA00006404"/>
    </source>
</evidence>
<feature type="disulfide bond" evidence="16">
    <location>
        <begin position="371"/>
        <end position="387"/>
    </location>
</feature>
<dbReference type="InterPro" id="IPR019577">
    <property type="entry name" value="SPARC/Testican_Ca-bd-dom"/>
</dbReference>
<evidence type="ECO:0000256" key="9">
    <source>
        <dbReference type="ARBA" id="ARBA00022869"/>
    </source>
</evidence>
<comment type="function">
    <text evidence="13">Appears to regulate cell growth through interactions with the extracellular matrix and cytokines. Binds calcium and copper, several types of collagen, albumin, thrombospondin, PDGF and cell membranes. There are two calcium binding sites; an acidic domain that binds 5 to 8 Ca(2+) with a low affinity and an EF-hand loop that binds a Ca(2+) ion with a high affinity.</text>
</comment>
<evidence type="ECO:0000259" key="18">
    <source>
        <dbReference type="PROSITE" id="PS51465"/>
    </source>
</evidence>
<evidence type="ECO:0000256" key="7">
    <source>
        <dbReference type="ARBA" id="ARBA00022729"/>
    </source>
</evidence>
<dbReference type="PROSITE" id="PS00018">
    <property type="entry name" value="EF_HAND_1"/>
    <property type="match status" value="1"/>
</dbReference>
<dbReference type="InterPro" id="IPR003645">
    <property type="entry name" value="Fol_N"/>
</dbReference>
<dbReference type="GO" id="GO:0022604">
    <property type="term" value="P:regulation of cell morphogenesis"/>
    <property type="evidence" value="ECO:0007669"/>
    <property type="project" value="Ensembl"/>
</dbReference>
<keyword evidence="8" id="KW-0106">Calcium</keyword>
<comment type="similarity">
    <text evidence="2">Belongs to the SPARC family.</text>
</comment>
<feature type="disulfide bond" evidence="16">
    <location>
        <begin position="170"/>
        <end position="181"/>
    </location>
</feature>
<dbReference type="GO" id="GO:0005604">
    <property type="term" value="C:basement membrane"/>
    <property type="evidence" value="ECO:0007669"/>
    <property type="project" value="UniProtKB-SubCell"/>
</dbReference>
<dbReference type="InterPro" id="IPR015369">
    <property type="entry name" value="Follistatin/Osteonectin_EGF"/>
</dbReference>
<reference evidence="19" key="1">
    <citation type="submission" date="2025-08" db="UniProtKB">
        <authorList>
            <consortium name="Ensembl"/>
        </authorList>
    </citation>
    <scope>IDENTIFICATION</scope>
</reference>
<dbReference type="Pfam" id="PF00050">
    <property type="entry name" value="Kazal_1"/>
    <property type="match status" value="1"/>
</dbReference>
<dbReference type="SUPFAM" id="SSF47473">
    <property type="entry name" value="EF-hand"/>
    <property type="match status" value="1"/>
</dbReference>
<evidence type="ECO:0000313" key="20">
    <source>
        <dbReference type="Proteomes" id="UP000694415"/>
    </source>
</evidence>
<dbReference type="Gene3D" id="3.30.60.30">
    <property type="match status" value="1"/>
</dbReference>
<dbReference type="SMART" id="SM00280">
    <property type="entry name" value="KAZAL"/>
    <property type="match status" value="1"/>
</dbReference>
<dbReference type="GO" id="GO:0016525">
    <property type="term" value="P:negative regulation of angiogenesis"/>
    <property type="evidence" value="ECO:0007669"/>
    <property type="project" value="Ensembl"/>
</dbReference>
<dbReference type="InterPro" id="IPR037641">
    <property type="entry name" value="SPARC_FS"/>
</dbReference>
<dbReference type="PANTHER" id="PTHR13866:SF6">
    <property type="entry name" value="SPARC"/>
    <property type="match status" value="1"/>
</dbReference>
<evidence type="ECO:0000256" key="15">
    <source>
        <dbReference type="ARBA" id="ARBA00032081"/>
    </source>
</evidence>
<dbReference type="GO" id="GO:0005509">
    <property type="term" value="F:calcium ion binding"/>
    <property type="evidence" value="ECO:0007669"/>
    <property type="project" value="Ensembl"/>
</dbReference>
<evidence type="ECO:0000256" key="14">
    <source>
        <dbReference type="ARBA" id="ARBA00031976"/>
    </source>
</evidence>
<dbReference type="PROSITE" id="PS51465">
    <property type="entry name" value="KAZAL_2"/>
    <property type="match status" value="1"/>
</dbReference>
<dbReference type="InterPro" id="IPR001999">
    <property type="entry name" value="Osteonectin_CS"/>
</dbReference>
<dbReference type="GO" id="GO:0005518">
    <property type="term" value="F:collagen binding"/>
    <property type="evidence" value="ECO:0007669"/>
    <property type="project" value="Ensembl"/>
</dbReference>
<dbReference type="FunFam" id="3.30.60.30:FF:000004">
    <property type="entry name" value="SPARC isoform 1"/>
    <property type="match status" value="1"/>
</dbReference>
<feature type="disulfide bond" evidence="16">
    <location>
        <begin position="210"/>
        <end position="247"/>
    </location>
</feature>
<proteinExistence type="inferred from homology"/>
<dbReference type="InterPro" id="IPR018247">
    <property type="entry name" value="EF_Hand_1_Ca_BS"/>
</dbReference>
<dbReference type="FunFam" id="1.10.238.10:FF:000068">
    <property type="entry name" value="SPARC isoform 1"/>
    <property type="match status" value="1"/>
</dbReference>
<feature type="disulfide bond" evidence="16">
    <location>
        <begin position="199"/>
        <end position="221"/>
    </location>
</feature>
<evidence type="ECO:0000256" key="17">
    <source>
        <dbReference type="SAM" id="MobiDB-lite"/>
    </source>
</evidence>
<feature type="disulfide bond" evidence="16">
    <location>
        <begin position="253"/>
        <end position="363"/>
    </location>
</feature>
<dbReference type="SUPFAM" id="SSF100895">
    <property type="entry name" value="Kazal-type serine protease inhibitors"/>
    <property type="match status" value="1"/>
</dbReference>
<feature type="disulfide bond" evidence="16">
    <location>
        <begin position="193"/>
        <end position="228"/>
    </location>
</feature>
<evidence type="ECO:0000256" key="11">
    <source>
        <dbReference type="ARBA" id="ARBA00023157"/>
    </source>
</evidence>
<evidence type="ECO:0000256" key="8">
    <source>
        <dbReference type="ARBA" id="ARBA00022837"/>
    </source>
</evidence>
<dbReference type="CDD" id="cd16235">
    <property type="entry name" value="EFh_SPARC_SPARC"/>
    <property type="match status" value="1"/>
</dbReference>
<dbReference type="GeneTree" id="ENSGT00510000046787"/>
<evidence type="ECO:0000313" key="19">
    <source>
        <dbReference type="Ensembl" id="ENSMSIP00000010088.1"/>
    </source>
</evidence>
<dbReference type="GO" id="GO:0016363">
    <property type="term" value="C:nuclear matrix"/>
    <property type="evidence" value="ECO:0007669"/>
    <property type="project" value="Ensembl"/>
</dbReference>
<dbReference type="GO" id="GO:0009986">
    <property type="term" value="C:cell surface"/>
    <property type="evidence" value="ECO:0007669"/>
    <property type="project" value="Ensembl"/>
</dbReference>
<evidence type="ECO:0000256" key="12">
    <source>
        <dbReference type="ARBA" id="ARBA00023180"/>
    </source>
</evidence>
<keyword evidence="5" id="KW-0272">Extracellular matrix</keyword>
<evidence type="ECO:0000256" key="5">
    <source>
        <dbReference type="ARBA" id="ARBA00022530"/>
    </source>
</evidence>
<reference evidence="19" key="2">
    <citation type="submission" date="2025-09" db="UniProtKB">
        <authorList>
            <consortium name="Ensembl"/>
        </authorList>
    </citation>
    <scope>IDENTIFICATION</scope>
</reference>
<dbReference type="GO" id="GO:0050840">
    <property type="term" value="F:extracellular matrix binding"/>
    <property type="evidence" value="ECO:0007669"/>
    <property type="project" value="TreeGrafter"/>
</dbReference>
<dbReference type="SMART" id="SM00274">
    <property type="entry name" value="FOLN"/>
    <property type="match status" value="1"/>
</dbReference>
<dbReference type="PROSITE" id="PS00613">
    <property type="entry name" value="OSTEONECTIN_2"/>
    <property type="match status" value="1"/>
</dbReference>
<keyword evidence="12" id="KW-0325">Glycoprotein</keyword>
<keyword evidence="9" id="KW-0084">Basement membrane</keyword>
<feature type="domain" description="Kazal-like" evidence="18">
    <location>
        <begin position="192"/>
        <end position="249"/>
    </location>
</feature>
<feature type="disulfide bond" evidence="16">
    <location>
        <begin position="175"/>
        <end position="191"/>
    </location>
</feature>
<accession>A0A8C6GR67</accession>
<evidence type="ECO:0000256" key="13">
    <source>
        <dbReference type="ARBA" id="ARBA00025574"/>
    </source>
</evidence>
<dbReference type="SUPFAM" id="SSF57196">
    <property type="entry name" value="EGF/Laminin"/>
    <property type="match status" value="1"/>
</dbReference>
<keyword evidence="10" id="KW-0186">Copper</keyword>
<dbReference type="Pfam" id="PF10591">
    <property type="entry name" value="SPARC_Ca_bdg"/>
    <property type="match status" value="1"/>
</dbReference>
<evidence type="ECO:0000256" key="10">
    <source>
        <dbReference type="ARBA" id="ARBA00023008"/>
    </source>
</evidence>
<evidence type="ECO:0000256" key="4">
    <source>
        <dbReference type="ARBA" id="ARBA00022525"/>
    </source>
</evidence>
<evidence type="ECO:0000256" key="16">
    <source>
        <dbReference type="PIRSR" id="PIRSR637641-50"/>
    </source>
</evidence>
<dbReference type="InterPro" id="IPR002350">
    <property type="entry name" value="Kazal_dom"/>
</dbReference>
<dbReference type="GO" id="GO:0010595">
    <property type="term" value="P:positive regulation of endothelial cell migration"/>
    <property type="evidence" value="ECO:0007669"/>
    <property type="project" value="Ensembl"/>
</dbReference>
<dbReference type="Gene3D" id="1.10.238.10">
    <property type="entry name" value="EF-hand"/>
    <property type="match status" value="1"/>
</dbReference>
<dbReference type="GO" id="GO:0005615">
    <property type="term" value="C:extracellular space"/>
    <property type="evidence" value="ECO:0007669"/>
    <property type="project" value="InterPro"/>
</dbReference>
<dbReference type="PANTHER" id="PTHR13866">
    <property type="entry name" value="SPARC OSTEONECTIN"/>
    <property type="match status" value="1"/>
</dbReference>
<dbReference type="CDD" id="cd01328">
    <property type="entry name" value="FSL_SPARC"/>
    <property type="match status" value="1"/>
</dbReference>